<dbReference type="GO" id="GO:0035870">
    <property type="term" value="F:dITP diphosphatase activity"/>
    <property type="evidence" value="ECO:0007669"/>
    <property type="project" value="UniProtKB-ARBA"/>
</dbReference>
<comment type="subunit">
    <text evidence="3">Homodimer.</text>
</comment>
<evidence type="ECO:0000313" key="17">
    <source>
        <dbReference type="EMBL" id="SVB00902.1"/>
    </source>
</evidence>
<organism evidence="17">
    <name type="scientific">marine metagenome</name>
    <dbReference type="NCBI Taxonomy" id="408172"/>
    <lineage>
        <taxon>unclassified sequences</taxon>
        <taxon>metagenomes</taxon>
        <taxon>ecological metagenomes</taxon>
    </lineage>
</organism>
<evidence type="ECO:0000256" key="2">
    <source>
        <dbReference type="ARBA" id="ARBA00008023"/>
    </source>
</evidence>
<dbReference type="SUPFAM" id="SSF52972">
    <property type="entry name" value="ITPase-like"/>
    <property type="match status" value="1"/>
</dbReference>
<dbReference type="InterPro" id="IPR029001">
    <property type="entry name" value="ITPase-like_fam"/>
</dbReference>
<evidence type="ECO:0000256" key="7">
    <source>
        <dbReference type="ARBA" id="ARBA00022842"/>
    </source>
</evidence>
<dbReference type="GO" id="GO:0036222">
    <property type="term" value="F:XTP diphosphatase activity"/>
    <property type="evidence" value="ECO:0007669"/>
    <property type="project" value="UniProtKB-ARBA"/>
</dbReference>
<reference evidence="17" key="1">
    <citation type="submission" date="2018-05" db="EMBL/GenBank/DDBJ databases">
        <authorList>
            <person name="Lanie J.A."/>
            <person name="Ng W.-L."/>
            <person name="Kazmierczak K.M."/>
            <person name="Andrzejewski T.M."/>
            <person name="Davidsen T.M."/>
            <person name="Wayne K.J."/>
            <person name="Tettelin H."/>
            <person name="Glass J.I."/>
            <person name="Rusch D."/>
            <person name="Podicherti R."/>
            <person name="Tsui H.-C.T."/>
            <person name="Winkler M.E."/>
        </authorList>
    </citation>
    <scope>NUCLEOTIDE SEQUENCE</scope>
</reference>
<protein>
    <recommendedName>
        <fullName evidence="12">dITP/XTP pyrophosphatase</fullName>
        <ecNumber evidence="11">3.6.1.66</ecNumber>
    </recommendedName>
    <alternativeName>
        <fullName evidence="13">Non-canonical purine NTP pyrophosphatase</fullName>
    </alternativeName>
    <alternativeName>
        <fullName evidence="14">Non-standard purine NTP pyrophosphatase</fullName>
    </alternativeName>
    <alternativeName>
        <fullName evidence="16">Nucleoside-triphosphate diphosphatase</fullName>
    </alternativeName>
    <alternativeName>
        <fullName evidence="15">Nucleoside-triphosphate pyrophosphatase</fullName>
    </alternativeName>
</protein>
<dbReference type="AlphaFoldDB" id="A0A382AIE5"/>
<evidence type="ECO:0000256" key="15">
    <source>
        <dbReference type="ARBA" id="ARBA00083186"/>
    </source>
</evidence>
<keyword evidence="6" id="KW-0378">Hydrolase</keyword>
<evidence type="ECO:0000256" key="13">
    <source>
        <dbReference type="ARBA" id="ARBA00075987"/>
    </source>
</evidence>
<dbReference type="CDD" id="cd00515">
    <property type="entry name" value="HAM1"/>
    <property type="match status" value="1"/>
</dbReference>
<dbReference type="HAMAP" id="MF_01405">
    <property type="entry name" value="Non_canon_purine_NTPase"/>
    <property type="match status" value="1"/>
</dbReference>
<dbReference type="EMBL" id="UINC01025398">
    <property type="protein sequence ID" value="SVB00902.1"/>
    <property type="molecule type" value="Genomic_DNA"/>
</dbReference>
<evidence type="ECO:0000256" key="4">
    <source>
        <dbReference type="ARBA" id="ARBA00022723"/>
    </source>
</evidence>
<dbReference type="FunFam" id="3.90.950.10:FF:000001">
    <property type="entry name" value="dITP/XTP pyrophosphatase"/>
    <property type="match status" value="1"/>
</dbReference>
<gene>
    <name evidence="17" type="ORF">METZ01_LOCUS153756</name>
</gene>
<evidence type="ECO:0000256" key="3">
    <source>
        <dbReference type="ARBA" id="ARBA00011738"/>
    </source>
</evidence>
<dbReference type="GO" id="GO:0005829">
    <property type="term" value="C:cytosol"/>
    <property type="evidence" value="ECO:0007669"/>
    <property type="project" value="TreeGrafter"/>
</dbReference>
<dbReference type="Gene3D" id="3.90.950.10">
    <property type="match status" value="1"/>
</dbReference>
<dbReference type="EC" id="3.6.1.66" evidence="11"/>
<dbReference type="GO" id="GO:0017111">
    <property type="term" value="F:ribonucleoside triphosphate phosphatase activity"/>
    <property type="evidence" value="ECO:0007669"/>
    <property type="project" value="InterPro"/>
</dbReference>
<evidence type="ECO:0000256" key="1">
    <source>
        <dbReference type="ARBA" id="ARBA00001946"/>
    </source>
</evidence>
<keyword evidence="5" id="KW-0547">Nucleotide-binding</keyword>
<dbReference type="GO" id="GO:0000166">
    <property type="term" value="F:nucleotide binding"/>
    <property type="evidence" value="ECO:0007669"/>
    <property type="project" value="UniProtKB-KW"/>
</dbReference>
<evidence type="ECO:0000256" key="14">
    <source>
        <dbReference type="ARBA" id="ARBA00078805"/>
    </source>
</evidence>
<evidence type="ECO:0000256" key="16">
    <source>
        <dbReference type="ARBA" id="ARBA00083635"/>
    </source>
</evidence>
<dbReference type="NCBIfam" id="TIGR00042">
    <property type="entry name" value="RdgB/HAM1 family non-canonical purine NTP pyrophosphatase"/>
    <property type="match status" value="1"/>
</dbReference>
<evidence type="ECO:0000256" key="6">
    <source>
        <dbReference type="ARBA" id="ARBA00022801"/>
    </source>
</evidence>
<sequence length="190" mass="20329">MVIASANPDKVAEIAIVLEGLAVLIPRPEGMPDVVEDGDDLEDNARLKAVAVCEFAGKPSVADDTGLEIDALDGAPGVHSARFAGADATYQQNVEKVLTDLDGFQMGQRTARFKTVAIVRYPDGRELIANGTVEGHIAQNPSGEEGFGYDPIFVPVEGDGSTFAQMGEEKHRFSHRGRAFRNLGYILGEN</sequence>
<evidence type="ECO:0000256" key="9">
    <source>
        <dbReference type="ARBA" id="ARBA00051875"/>
    </source>
</evidence>
<comment type="catalytic activity">
    <reaction evidence="10">
        <text>XTP + H2O = XMP + diphosphate + H(+)</text>
        <dbReference type="Rhea" id="RHEA:28610"/>
        <dbReference type="ChEBI" id="CHEBI:15377"/>
        <dbReference type="ChEBI" id="CHEBI:15378"/>
        <dbReference type="ChEBI" id="CHEBI:33019"/>
        <dbReference type="ChEBI" id="CHEBI:57464"/>
        <dbReference type="ChEBI" id="CHEBI:61314"/>
        <dbReference type="EC" id="3.6.1.66"/>
    </reaction>
</comment>
<dbReference type="PANTHER" id="PTHR11067">
    <property type="entry name" value="INOSINE TRIPHOSPHATE PYROPHOSPHATASE/HAM1 PROTEIN"/>
    <property type="match status" value="1"/>
</dbReference>
<dbReference type="GO" id="GO:0009146">
    <property type="term" value="P:purine nucleoside triphosphate catabolic process"/>
    <property type="evidence" value="ECO:0007669"/>
    <property type="project" value="UniProtKB-ARBA"/>
</dbReference>
<proteinExistence type="inferred from homology"/>
<comment type="similarity">
    <text evidence="2">Belongs to the HAM1 NTPase family.</text>
</comment>
<evidence type="ECO:0000256" key="12">
    <source>
        <dbReference type="ARBA" id="ARBA00071289"/>
    </source>
</evidence>
<keyword evidence="4" id="KW-0479">Metal-binding</keyword>
<dbReference type="GO" id="GO:0036220">
    <property type="term" value="F:ITP diphosphatase activity"/>
    <property type="evidence" value="ECO:0007669"/>
    <property type="project" value="UniProtKB-EC"/>
</dbReference>
<comment type="catalytic activity">
    <reaction evidence="9">
        <text>dITP + H2O = dIMP + diphosphate + H(+)</text>
        <dbReference type="Rhea" id="RHEA:28342"/>
        <dbReference type="ChEBI" id="CHEBI:15377"/>
        <dbReference type="ChEBI" id="CHEBI:15378"/>
        <dbReference type="ChEBI" id="CHEBI:33019"/>
        <dbReference type="ChEBI" id="CHEBI:61194"/>
        <dbReference type="ChEBI" id="CHEBI:61382"/>
        <dbReference type="EC" id="3.6.1.66"/>
    </reaction>
</comment>
<evidence type="ECO:0000256" key="8">
    <source>
        <dbReference type="ARBA" id="ARBA00023080"/>
    </source>
</evidence>
<keyword evidence="7" id="KW-0460">Magnesium</keyword>
<evidence type="ECO:0000256" key="5">
    <source>
        <dbReference type="ARBA" id="ARBA00022741"/>
    </source>
</evidence>
<accession>A0A382AIE5</accession>
<dbReference type="Pfam" id="PF01725">
    <property type="entry name" value="Ham1p_like"/>
    <property type="match status" value="1"/>
</dbReference>
<evidence type="ECO:0000256" key="11">
    <source>
        <dbReference type="ARBA" id="ARBA00066468"/>
    </source>
</evidence>
<dbReference type="PANTHER" id="PTHR11067:SF9">
    <property type="entry name" value="INOSINE TRIPHOSPHATE PYROPHOSPHATASE"/>
    <property type="match status" value="1"/>
</dbReference>
<dbReference type="InterPro" id="IPR020922">
    <property type="entry name" value="dITP/XTP_pyrophosphatase"/>
</dbReference>
<dbReference type="InterPro" id="IPR002637">
    <property type="entry name" value="RdgB/HAM1"/>
</dbReference>
<evidence type="ECO:0000256" key="10">
    <source>
        <dbReference type="ARBA" id="ARBA00052017"/>
    </source>
</evidence>
<name>A0A382AIE5_9ZZZZ</name>
<dbReference type="GO" id="GO:0009117">
    <property type="term" value="P:nucleotide metabolic process"/>
    <property type="evidence" value="ECO:0007669"/>
    <property type="project" value="UniProtKB-KW"/>
</dbReference>
<dbReference type="GO" id="GO:0046872">
    <property type="term" value="F:metal ion binding"/>
    <property type="evidence" value="ECO:0007669"/>
    <property type="project" value="UniProtKB-KW"/>
</dbReference>
<comment type="cofactor">
    <cofactor evidence="1">
        <name>Mg(2+)</name>
        <dbReference type="ChEBI" id="CHEBI:18420"/>
    </cofactor>
</comment>
<keyword evidence="8" id="KW-0546">Nucleotide metabolism</keyword>